<dbReference type="Pfam" id="PF23277">
    <property type="entry name" value="Ig_Dlec1_1"/>
    <property type="match status" value="1"/>
</dbReference>
<feature type="region of interest" description="Disordered" evidence="2">
    <location>
        <begin position="557"/>
        <end position="578"/>
    </location>
</feature>
<feature type="region of interest" description="Disordered" evidence="2">
    <location>
        <begin position="154"/>
        <end position="212"/>
    </location>
</feature>
<protein>
    <recommendedName>
        <fullName evidence="3">Deleted in lung and esophageal cancer protein 1 Ig-like domain-containing protein</fullName>
    </recommendedName>
</protein>
<name>A0ABD0MBF8_9CAEN</name>
<dbReference type="InterPro" id="IPR033304">
    <property type="entry name" value="DLEC1"/>
</dbReference>
<dbReference type="EMBL" id="JACVVK020000001">
    <property type="protein sequence ID" value="KAK7508441.1"/>
    <property type="molecule type" value="Genomic_DNA"/>
</dbReference>
<dbReference type="PANTHER" id="PTHR46348">
    <property type="entry name" value="DELETED IN LUNG AND ESOPHAGEAL CANCER PROTEIN 1"/>
    <property type="match status" value="1"/>
</dbReference>
<dbReference type="PANTHER" id="PTHR46348:SF1">
    <property type="entry name" value="DELETED IN LUNG AND ESOPHAGEAL CANCER PROTEIN 1"/>
    <property type="match status" value="1"/>
</dbReference>
<evidence type="ECO:0000259" key="3">
    <source>
        <dbReference type="Pfam" id="PF23277"/>
    </source>
</evidence>
<dbReference type="InterPro" id="IPR059041">
    <property type="entry name" value="Ig_DLEC1_1"/>
</dbReference>
<evidence type="ECO:0000256" key="1">
    <source>
        <dbReference type="SAM" id="Coils"/>
    </source>
</evidence>
<keyword evidence="1" id="KW-0175">Coiled coil</keyword>
<feature type="region of interest" description="Disordered" evidence="2">
    <location>
        <begin position="1244"/>
        <end position="1267"/>
    </location>
</feature>
<sequence>MEGSQVTKVQATPRSQDRLENAMYLQRPSSGRSQDVRHILAHCFRDLYMRDALHPETVKNLQVSKGGDDPYHEKYVEGLQKIYNEWQRRMEEAAMLERHIMQAQARAMSADERALHRSSKACDQYDSLGLPPGRAHFRSCIDTQLLRDHDLLTPEDYSTEEPGAVPPPSGPPIPAYARETLSSQQHSRENFPESQPLHPFETSGSLEFPSFLSDGDTEEIVDEADKPAEEEKFPSRSAWKAYMSTEEREEARNELARLHAKVNYMRNPRYLPPSATGNQSIIKSSKRRLKEINVHPKPVKESEEEAPVFLASPPVVVFKDYKVGQVYEITLELKNVSTVLRQCRAMPPSSSYFSVGLGQFPGENGLVAPGMSCHFPIRFAPDSLKDYDDVIQINTLSSKPFIIHIQGRREPPSLTLPPVLDVGYCLVRGFQVTQFAIRNEGGPGRFCIMPRALWPATNFKSVMTNGSVVVPPFELRPSTLELDREGQVVKVSLAEVERGEAEALPGELCDRSAQHLIKFDDLNPFTYTERCIKVHNCIDVELPFQWMVYKPQMPRPKFPSDEDVLPVPPNPTRDPEEDRVPELDSVFSVHPQSGVLMPAETAEFRVTFAPPVISEFHNVIHLLIQQVPLTSQQGPRLSEDGTPAEENNDELAELMPADGAVPPFRDLTGLEIELKGNSIPLNVVLHPYALYLPGSHLVATTVKKLFTMANHSFSTITFQWEPVHEDKMIMEVEPPFGELDPGMAMDLELSLTGSEPGHISHTLFCYVLNLEEPLHLHVEADIKGPEITIDEPSLNFGLVRLGDTVEKEMTLTSMTQLITKFSLEDKPLQPDSDDDMAASEFTFIPASGELRPLEKKTVTVQFKPVSLGAFAEVQQPVVCLLECDINLPEVYVGVPVVFNVVLFNQTLLPTTFSWGKPEGEQVAECDIEIQEPAGEIRSREKRPVAFSFIAARQGDYSDVQVPCTVAGQESPLFVNLNCMVQGLSVSYMSSEDGQNTSSEDCSINCGDNVPLGQIVKRYLHICNQTAITADFSVMMDQFAAAQPNPPHAERSGESVRPMLARTPNLADPLSKTPAKSTTDLKTMMLCQGLGAAFHLQPMSGTLQPFGEQVIEVTAYSDMWGSYTDNIVCKVGKLDNVCIPVSMTVKGCPLQFQMTAANPEQEPVIRFGTLVAGVAPVTRTMRVNNTSPFDIRVDWVVYNHKEEDERLVDLLISYGRTFPPRDPQGNEIVPQPPAPPRLIRAATDMIPNSPDTRHSISRTPSQDKKRDRPKVVSIFLRPHDGVEEFVPYDIKPRQLTVPARGHATVYMTFTPPSPQEIMKDTDCVSYALGYMSLDSSNVNIDGKVARTEAYETAALRVDYSAHVKPALLTIEETDEEGMCYQSAMSDILDGDKVRDESLRICSAMLSNTTQTPLTFRLKVKPPFVMVDLDPASNSDHLTRAIETGFHTLMPRHSIMVKVALRVTPTMLSDYQRDYGEDDWESAMTDHRLTITDHLIVEFNNTTEQKLPLHATIAVPQMGLSKSELDFGTCLVGQRRELQLIISNTTASHCCWFASFESKSSTCTQDTFQISPTHGKLEAYITHVSDSKTLLNVYFTAKHAEDYEAVILFQGSLGESHERLYVRGRGSYDGKHEAILSI</sequence>
<evidence type="ECO:0000313" key="4">
    <source>
        <dbReference type="EMBL" id="KAK7508441.1"/>
    </source>
</evidence>
<feature type="coiled-coil region" evidence="1">
    <location>
        <begin position="76"/>
        <end position="113"/>
    </location>
</feature>
<dbReference type="Proteomes" id="UP001519460">
    <property type="component" value="Unassembled WGS sequence"/>
</dbReference>
<dbReference type="InterPro" id="IPR013783">
    <property type="entry name" value="Ig-like_fold"/>
</dbReference>
<evidence type="ECO:0000313" key="5">
    <source>
        <dbReference type="Proteomes" id="UP001519460"/>
    </source>
</evidence>
<dbReference type="Gene3D" id="2.60.40.10">
    <property type="entry name" value="Immunoglobulins"/>
    <property type="match status" value="7"/>
</dbReference>
<proteinExistence type="predicted"/>
<reference evidence="4 5" key="1">
    <citation type="journal article" date="2023" name="Sci. Data">
        <title>Genome assembly of the Korean intertidal mud-creeper Batillaria attramentaria.</title>
        <authorList>
            <person name="Patra A.K."/>
            <person name="Ho P.T."/>
            <person name="Jun S."/>
            <person name="Lee S.J."/>
            <person name="Kim Y."/>
            <person name="Won Y.J."/>
        </authorList>
    </citation>
    <scope>NUCLEOTIDE SEQUENCE [LARGE SCALE GENOMIC DNA]</scope>
    <source>
        <strain evidence="4">Wonlab-2016</strain>
    </source>
</reference>
<evidence type="ECO:0000256" key="2">
    <source>
        <dbReference type="SAM" id="MobiDB-lite"/>
    </source>
</evidence>
<gene>
    <name evidence="4" type="ORF">BaRGS_00000007</name>
</gene>
<keyword evidence="5" id="KW-1185">Reference proteome</keyword>
<feature type="compositionally biased region" description="Pro residues" evidence="2">
    <location>
        <begin position="164"/>
        <end position="174"/>
    </location>
</feature>
<comment type="caution">
    <text evidence="4">The sequence shown here is derived from an EMBL/GenBank/DDBJ whole genome shotgun (WGS) entry which is preliminary data.</text>
</comment>
<accession>A0ABD0MBF8</accession>
<organism evidence="4 5">
    <name type="scientific">Batillaria attramentaria</name>
    <dbReference type="NCBI Taxonomy" id="370345"/>
    <lineage>
        <taxon>Eukaryota</taxon>
        <taxon>Metazoa</taxon>
        <taxon>Spiralia</taxon>
        <taxon>Lophotrochozoa</taxon>
        <taxon>Mollusca</taxon>
        <taxon>Gastropoda</taxon>
        <taxon>Caenogastropoda</taxon>
        <taxon>Sorbeoconcha</taxon>
        <taxon>Cerithioidea</taxon>
        <taxon>Batillariidae</taxon>
        <taxon>Batillaria</taxon>
    </lineage>
</organism>
<feature type="domain" description="Deleted in lung and esophageal cancer protein 1 Ig-like" evidence="3">
    <location>
        <begin position="309"/>
        <end position="393"/>
    </location>
</feature>
<dbReference type="Pfam" id="PF23316">
    <property type="entry name" value="Ig_DLEC1_6th"/>
    <property type="match status" value="1"/>
</dbReference>